<dbReference type="Proteomes" id="UP000236173">
    <property type="component" value="Unassembled WGS sequence"/>
</dbReference>
<dbReference type="SUPFAM" id="SSF55920">
    <property type="entry name" value="Creatinase/aminopeptidase"/>
    <property type="match status" value="1"/>
</dbReference>
<dbReference type="PANTHER" id="PTHR46112:SF8">
    <property type="entry name" value="CYTOPLASMIC PEPTIDASE PEPQ-RELATED"/>
    <property type="match status" value="1"/>
</dbReference>
<dbReference type="PRINTS" id="PR00599">
    <property type="entry name" value="MAPEPTIDASE"/>
</dbReference>
<keyword evidence="5" id="KW-0031">Aminopeptidase</keyword>
<evidence type="ECO:0000259" key="4">
    <source>
        <dbReference type="Pfam" id="PF01321"/>
    </source>
</evidence>
<dbReference type="EC" id="3.4.11.-" evidence="5"/>
<dbReference type="InterPro" id="IPR000587">
    <property type="entry name" value="Creatinase_N"/>
</dbReference>
<protein>
    <submittedName>
        <fullName evidence="5">Aminopeptidase YpdF</fullName>
        <ecNumber evidence="5">3.4.11.-</ecNumber>
    </submittedName>
</protein>
<feature type="domain" description="Peptidase M24" evidence="3">
    <location>
        <begin position="146"/>
        <end position="348"/>
    </location>
</feature>
<dbReference type="InterPro" id="IPR029149">
    <property type="entry name" value="Creatin/AminoP/Spt16_N"/>
</dbReference>
<dbReference type="InterPro" id="IPR001131">
    <property type="entry name" value="Peptidase_M24B_aminopep-P_CS"/>
</dbReference>
<organism evidence="5 6">
    <name type="scientific">Candidatus Fervidibacter japonicus</name>
    <dbReference type="NCBI Taxonomy" id="2035412"/>
    <lineage>
        <taxon>Bacteria</taxon>
        <taxon>Candidatus Fervidibacterota</taxon>
        <taxon>Candidatus Fervidibacter</taxon>
    </lineage>
</organism>
<keyword evidence="1" id="KW-0479">Metal-binding</keyword>
<dbReference type="EMBL" id="BEHT01000013">
    <property type="protein sequence ID" value="GBC98623.1"/>
    <property type="molecule type" value="Genomic_DNA"/>
</dbReference>
<evidence type="ECO:0000259" key="3">
    <source>
        <dbReference type="Pfam" id="PF00557"/>
    </source>
</evidence>
<dbReference type="Gene3D" id="3.90.230.10">
    <property type="entry name" value="Creatinase/methionine aminopeptidase superfamily"/>
    <property type="match status" value="1"/>
</dbReference>
<dbReference type="Pfam" id="PF01321">
    <property type="entry name" value="Creatinase_N"/>
    <property type="match status" value="1"/>
</dbReference>
<dbReference type="PROSITE" id="PS00491">
    <property type="entry name" value="PROLINE_PEPTIDASE"/>
    <property type="match status" value="1"/>
</dbReference>
<evidence type="ECO:0000313" key="6">
    <source>
        <dbReference type="Proteomes" id="UP000236173"/>
    </source>
</evidence>
<dbReference type="GO" id="GO:0046872">
    <property type="term" value="F:metal ion binding"/>
    <property type="evidence" value="ECO:0007669"/>
    <property type="project" value="UniProtKB-KW"/>
</dbReference>
<keyword evidence="5" id="KW-0645">Protease</keyword>
<name>A0A2H5XBR4_9BACT</name>
<evidence type="ECO:0000256" key="1">
    <source>
        <dbReference type="ARBA" id="ARBA00022723"/>
    </source>
</evidence>
<dbReference type="InterPro" id="IPR050659">
    <property type="entry name" value="Peptidase_M24B"/>
</dbReference>
<feature type="domain" description="Creatinase N-terminal" evidence="4">
    <location>
        <begin position="9"/>
        <end position="138"/>
    </location>
</feature>
<keyword evidence="2 5" id="KW-0378">Hydrolase</keyword>
<evidence type="ECO:0000256" key="2">
    <source>
        <dbReference type="ARBA" id="ARBA00022801"/>
    </source>
</evidence>
<dbReference type="Pfam" id="PF00557">
    <property type="entry name" value="Peptidase_M24"/>
    <property type="match status" value="1"/>
</dbReference>
<accession>A0A2H5XBR4</accession>
<sequence>MDSAIFRHRLQRVREQLQERRLQAVIVFNRASIRYLTGFTGSAGVLVIGRDDDAILVTDGRYQTQAKEQTRGTQVQVTVTRRYPQTVARLVQKKRWRQVGIESHYCTVAFLDALRDQLKGTATRLLSTADLVEPLRAVKDDAEIALIQKAAALADAAFEHALSVFRIGMTERELAWEIEAFLRTHGADGLAFPPIVVSGERTALPHGAPSERRIGKGDLVTFDLGASVKGYCSDLTRTIVVGRPTSEQRRLYRAVWEAQQRGIETLQVGVKARTVHQVVRQSLKAYGLDKFFLHSTGHGVGLEVHEAPALSHRSRETLRAGMVVTVEPGVYVPPMGGVRLEDLVWVREKSVELLSRAPNPPKLLSL</sequence>
<dbReference type="GO" id="GO:0004177">
    <property type="term" value="F:aminopeptidase activity"/>
    <property type="evidence" value="ECO:0007669"/>
    <property type="project" value="UniProtKB-KW"/>
</dbReference>
<proteinExistence type="predicted"/>
<comment type="caution">
    <text evidence="5">The sequence shown here is derived from an EMBL/GenBank/DDBJ whole genome shotgun (WGS) entry which is preliminary data.</text>
</comment>
<dbReference type="SUPFAM" id="SSF53092">
    <property type="entry name" value="Creatinase/prolidase N-terminal domain"/>
    <property type="match status" value="1"/>
</dbReference>
<dbReference type="InterPro" id="IPR036005">
    <property type="entry name" value="Creatinase/aminopeptidase-like"/>
</dbReference>
<dbReference type="Gene3D" id="3.40.350.10">
    <property type="entry name" value="Creatinase/prolidase N-terminal domain"/>
    <property type="match status" value="1"/>
</dbReference>
<dbReference type="PANTHER" id="PTHR46112">
    <property type="entry name" value="AMINOPEPTIDASE"/>
    <property type="match status" value="1"/>
</dbReference>
<gene>
    <name evidence="5" type="primary">ypdF</name>
    <name evidence="5" type="ORF">HRbin17_01137</name>
</gene>
<dbReference type="AlphaFoldDB" id="A0A2H5XBR4"/>
<dbReference type="InterPro" id="IPR000994">
    <property type="entry name" value="Pept_M24"/>
</dbReference>
<dbReference type="GO" id="GO:0008235">
    <property type="term" value="F:metalloexopeptidase activity"/>
    <property type="evidence" value="ECO:0007669"/>
    <property type="project" value="UniProtKB-ARBA"/>
</dbReference>
<dbReference type="InterPro" id="IPR001714">
    <property type="entry name" value="Pept_M24_MAP"/>
</dbReference>
<dbReference type="CDD" id="cd01092">
    <property type="entry name" value="APP-like"/>
    <property type="match status" value="1"/>
</dbReference>
<reference evidence="6" key="1">
    <citation type="submission" date="2017-09" db="EMBL/GenBank/DDBJ databases">
        <title>Metaegenomics of thermophilic ammonia-oxidizing enrichment culture.</title>
        <authorList>
            <person name="Kato S."/>
            <person name="Suzuki K."/>
        </authorList>
    </citation>
    <scope>NUCLEOTIDE SEQUENCE [LARGE SCALE GENOMIC DNA]</scope>
</reference>
<evidence type="ECO:0000313" key="5">
    <source>
        <dbReference type="EMBL" id="GBC98623.1"/>
    </source>
</evidence>